<dbReference type="GO" id="GO:0032259">
    <property type="term" value="P:methylation"/>
    <property type="evidence" value="ECO:0007669"/>
    <property type="project" value="UniProtKB-KW"/>
</dbReference>
<dbReference type="OrthoDB" id="40408at2157"/>
<reference evidence="4 5" key="1">
    <citation type="submission" date="2018-05" db="EMBL/GenBank/DDBJ databases">
        <title>Complete Genome Sequences of Extremely Thermoacidophilic, Metal-Mobilizing Type-Strain Members of the Archaeal Family Sulfolobaceae: Acidianus brierleyi DSM-1651T, Acidianus sulfidivorans DSM-18786T, Metallosphaera hakonensis DSM-7519T, and Metallosphaera prunae DSM-10039T.</title>
        <authorList>
            <person name="Counts J.A."/>
            <person name="Kelly R.M."/>
        </authorList>
    </citation>
    <scope>NUCLEOTIDE SEQUENCE [LARGE SCALE GENOMIC DNA]</scope>
    <source>
        <strain evidence="4 5">DSM 1651</strain>
    </source>
</reference>
<keyword evidence="5" id="KW-1185">Reference proteome</keyword>
<dbReference type="PANTHER" id="PTHR12818:SF0">
    <property type="entry name" value="TRNA (ADENINE(37)-N6)-METHYLTRANSFERASE"/>
    <property type="match status" value="1"/>
</dbReference>
<dbReference type="InterPro" id="IPR036414">
    <property type="entry name" value="YaeB_N_sf"/>
</dbReference>
<dbReference type="SUPFAM" id="SSF118196">
    <property type="entry name" value="YaeB-like"/>
    <property type="match status" value="1"/>
</dbReference>
<evidence type="ECO:0000313" key="4">
    <source>
        <dbReference type="EMBL" id="AWR93857.1"/>
    </source>
</evidence>
<dbReference type="GO" id="GO:0008168">
    <property type="term" value="F:methyltransferase activity"/>
    <property type="evidence" value="ECO:0007669"/>
    <property type="project" value="UniProtKB-KW"/>
</dbReference>
<dbReference type="EMBL" id="CP029289">
    <property type="protein sequence ID" value="AWR93857.1"/>
    <property type="molecule type" value="Genomic_DNA"/>
</dbReference>
<comment type="similarity">
    <text evidence="2">Belongs to the tRNA methyltransferase O family.</text>
</comment>
<gene>
    <name evidence="4" type="primary">tsaA</name>
    <name evidence="4" type="ORF">DFR85_03720</name>
</gene>
<dbReference type="NCBIfam" id="TIGR00104">
    <property type="entry name" value="tRNA_TsaA"/>
    <property type="match status" value="1"/>
</dbReference>
<evidence type="ECO:0000259" key="3">
    <source>
        <dbReference type="PROSITE" id="PS51668"/>
    </source>
</evidence>
<sequence>MYLKEIGVVKSKEENRGIIEIFNEYKEGLDGIEEFSHIILLAWLNKVSNDQRKILKVKPMRLDNLPTVGVFCTHSPHRPNPIALSIVKLIERKENLLYVDNLDLFVGTPILDIKAFSLAFCPKDVKVPHWNNELSKFHKKSE</sequence>
<dbReference type="Gene3D" id="2.40.30.70">
    <property type="entry name" value="YaeB-like"/>
    <property type="match status" value="1"/>
</dbReference>
<evidence type="ECO:0000256" key="1">
    <source>
        <dbReference type="ARBA" id="ARBA00022691"/>
    </source>
</evidence>
<proteinExistence type="inferred from homology"/>
<organism evidence="4 5">
    <name type="scientific">Acidianus brierleyi</name>
    <dbReference type="NCBI Taxonomy" id="41673"/>
    <lineage>
        <taxon>Archaea</taxon>
        <taxon>Thermoproteota</taxon>
        <taxon>Thermoprotei</taxon>
        <taxon>Sulfolobales</taxon>
        <taxon>Sulfolobaceae</taxon>
        <taxon>Acidianus</taxon>
    </lineage>
</organism>
<dbReference type="KEGG" id="abri:DFR85_03720"/>
<accession>A0A2U9ICW4</accession>
<keyword evidence="1" id="KW-0949">S-adenosyl-L-methionine</keyword>
<dbReference type="RefSeq" id="WP_110269741.1">
    <property type="nucleotide sequence ID" value="NZ_CP029289.2"/>
</dbReference>
<dbReference type="AlphaFoldDB" id="A0A2U9ICW4"/>
<dbReference type="Pfam" id="PF01980">
    <property type="entry name" value="TrmO_N"/>
    <property type="match status" value="1"/>
</dbReference>
<name>A0A2U9ICW4_9CREN</name>
<evidence type="ECO:0000313" key="5">
    <source>
        <dbReference type="Proteomes" id="UP000248044"/>
    </source>
</evidence>
<keyword evidence="4" id="KW-0489">Methyltransferase</keyword>
<protein>
    <submittedName>
        <fullName evidence="4">tRNA (N6-threonylcarbamoyladenosine(37)-N6)-methyltransferase TrmO</fullName>
    </submittedName>
</protein>
<feature type="domain" description="TsaA-like" evidence="3">
    <location>
        <begin position="3"/>
        <end position="125"/>
    </location>
</feature>
<dbReference type="InterPro" id="IPR036413">
    <property type="entry name" value="YaeB-like_sf"/>
</dbReference>
<dbReference type="PANTHER" id="PTHR12818">
    <property type="entry name" value="TRNA (ADENINE(37)-N6)-METHYLTRANSFERASE"/>
    <property type="match status" value="1"/>
</dbReference>
<keyword evidence="4" id="KW-0808">Transferase</keyword>
<dbReference type="InterPro" id="IPR040372">
    <property type="entry name" value="YaeB-like"/>
</dbReference>
<dbReference type="CDD" id="cd09281">
    <property type="entry name" value="UPF0066"/>
    <property type="match status" value="1"/>
</dbReference>
<evidence type="ECO:0000256" key="2">
    <source>
        <dbReference type="ARBA" id="ARBA00033753"/>
    </source>
</evidence>
<dbReference type="Proteomes" id="UP000248044">
    <property type="component" value="Chromosome"/>
</dbReference>
<dbReference type="GeneID" id="36831234"/>
<dbReference type="InterPro" id="IPR023370">
    <property type="entry name" value="TrmO-like_N"/>
</dbReference>
<dbReference type="PROSITE" id="PS51668">
    <property type="entry name" value="TSAA_2"/>
    <property type="match status" value="1"/>
</dbReference>